<dbReference type="EMBL" id="RYYV01000003">
    <property type="protein sequence ID" value="RUL78251.1"/>
    <property type="molecule type" value="Genomic_DNA"/>
</dbReference>
<dbReference type="Proteomes" id="UP000274358">
    <property type="component" value="Unassembled WGS sequence"/>
</dbReference>
<evidence type="ECO:0000313" key="2">
    <source>
        <dbReference type="Proteomes" id="UP000274358"/>
    </source>
</evidence>
<organism evidence="1 2">
    <name type="scientific">Dyella choica</name>
    <dbReference type="NCBI Taxonomy" id="1927959"/>
    <lineage>
        <taxon>Bacteria</taxon>
        <taxon>Pseudomonadati</taxon>
        <taxon>Pseudomonadota</taxon>
        <taxon>Gammaproteobacteria</taxon>
        <taxon>Lysobacterales</taxon>
        <taxon>Rhodanobacteraceae</taxon>
        <taxon>Dyella</taxon>
    </lineage>
</organism>
<dbReference type="AlphaFoldDB" id="A0A3S0PK72"/>
<sequence length="106" mass="12217">MICNDNTTSERPSELFWLIHEPQLPRDPEQAKRHTSQMKIAGTSLAMYVIRNLLKHEKALRRKKEAPAPSDTEAWPLSPTQLQGLRAALYFLRIHSDQLLQAERGE</sequence>
<proteinExistence type="predicted"/>
<keyword evidence="2" id="KW-1185">Reference proteome</keyword>
<evidence type="ECO:0000313" key="1">
    <source>
        <dbReference type="EMBL" id="RUL78251.1"/>
    </source>
</evidence>
<reference evidence="1 2" key="1">
    <citation type="submission" date="2018-12" db="EMBL/GenBank/DDBJ databases">
        <title>Dyella dinghuensis sp. nov. DHOA06 and Dyella choica sp. nov. 4M-K27, isolated from forest soil.</title>
        <authorList>
            <person name="Qiu L.-H."/>
            <person name="Gao Z.-H."/>
        </authorList>
    </citation>
    <scope>NUCLEOTIDE SEQUENCE [LARGE SCALE GENOMIC DNA]</scope>
    <source>
        <strain evidence="1 2">4M-K27</strain>
    </source>
</reference>
<dbReference type="OrthoDB" id="5963528at2"/>
<dbReference type="RefSeq" id="WP_126683688.1">
    <property type="nucleotide sequence ID" value="NZ_RYYV01000003.1"/>
</dbReference>
<protein>
    <submittedName>
        <fullName evidence="1">Uncharacterized protein</fullName>
    </submittedName>
</protein>
<comment type="caution">
    <text evidence="1">The sequence shown here is derived from an EMBL/GenBank/DDBJ whole genome shotgun (WGS) entry which is preliminary data.</text>
</comment>
<accession>A0A3S0PK72</accession>
<gene>
    <name evidence="1" type="ORF">EKH80_05300</name>
</gene>
<name>A0A3S0PK72_9GAMM</name>